<dbReference type="InterPro" id="IPR000760">
    <property type="entry name" value="Inositol_monophosphatase-like"/>
</dbReference>
<dbReference type="EMBL" id="JAQFWP010000034">
    <property type="protein sequence ID" value="MDA2806383.1"/>
    <property type="molecule type" value="Genomic_DNA"/>
</dbReference>
<keyword evidence="4" id="KW-0378">Hydrolase</keyword>
<gene>
    <name evidence="7" type="ORF">O4U47_17860</name>
</gene>
<comment type="caution">
    <text evidence="7">The sequence shown here is derived from an EMBL/GenBank/DDBJ whole genome shotgun (WGS) entry which is preliminary data.</text>
</comment>
<comment type="catalytic activity">
    <reaction evidence="1">
        <text>a myo-inositol phosphate + H2O = myo-inositol + phosphate</text>
        <dbReference type="Rhea" id="RHEA:24056"/>
        <dbReference type="ChEBI" id="CHEBI:15377"/>
        <dbReference type="ChEBI" id="CHEBI:17268"/>
        <dbReference type="ChEBI" id="CHEBI:43474"/>
        <dbReference type="ChEBI" id="CHEBI:84139"/>
        <dbReference type="EC" id="3.1.3.25"/>
    </reaction>
</comment>
<evidence type="ECO:0000313" key="8">
    <source>
        <dbReference type="Proteomes" id="UP001165685"/>
    </source>
</evidence>
<dbReference type="PRINTS" id="PR00377">
    <property type="entry name" value="IMPHPHTASES"/>
</dbReference>
<evidence type="ECO:0000256" key="1">
    <source>
        <dbReference type="ARBA" id="ARBA00001033"/>
    </source>
</evidence>
<keyword evidence="8" id="KW-1185">Reference proteome</keyword>
<feature type="region of interest" description="Disordered" evidence="6">
    <location>
        <begin position="296"/>
        <end position="337"/>
    </location>
</feature>
<reference evidence="7" key="1">
    <citation type="submission" date="2023-01" db="EMBL/GenBank/DDBJ databases">
        <title>Draft genome sequence of Nocardiopsis sp. LSu2-4 isolated from halophytes.</title>
        <authorList>
            <person name="Duangmal K."/>
            <person name="Chantavorakit T."/>
        </authorList>
    </citation>
    <scope>NUCLEOTIDE SEQUENCE</scope>
    <source>
        <strain evidence="7">LSu2-4</strain>
    </source>
</reference>
<keyword evidence="5" id="KW-0460">Magnesium</keyword>
<organism evidence="7 8">
    <name type="scientific">Nocardiopsis suaedae</name>
    <dbReference type="NCBI Taxonomy" id="3018444"/>
    <lineage>
        <taxon>Bacteria</taxon>
        <taxon>Bacillati</taxon>
        <taxon>Actinomycetota</taxon>
        <taxon>Actinomycetes</taxon>
        <taxon>Streptosporangiales</taxon>
        <taxon>Nocardiopsidaceae</taxon>
        <taxon>Nocardiopsis</taxon>
    </lineage>
</organism>
<protein>
    <recommendedName>
        <fullName evidence="2">inositol-phosphate phosphatase</fullName>
        <ecNumber evidence="2">3.1.3.25</ecNumber>
    </recommendedName>
</protein>
<evidence type="ECO:0000256" key="2">
    <source>
        <dbReference type="ARBA" id="ARBA00013106"/>
    </source>
</evidence>
<dbReference type="PROSITE" id="PS00630">
    <property type="entry name" value="IMP_2"/>
    <property type="match status" value="1"/>
</dbReference>
<dbReference type="EC" id="3.1.3.25" evidence="2"/>
<evidence type="ECO:0000313" key="7">
    <source>
        <dbReference type="EMBL" id="MDA2806383.1"/>
    </source>
</evidence>
<accession>A0ABT4TNY2</accession>
<dbReference type="PROSITE" id="PS00629">
    <property type="entry name" value="IMP_1"/>
    <property type="match status" value="1"/>
</dbReference>
<name>A0ABT4TNY2_9ACTN</name>
<evidence type="ECO:0000256" key="6">
    <source>
        <dbReference type="SAM" id="MobiDB-lite"/>
    </source>
</evidence>
<dbReference type="SUPFAM" id="SSF56655">
    <property type="entry name" value="Carbohydrate phosphatase"/>
    <property type="match status" value="1"/>
</dbReference>
<feature type="region of interest" description="Disordered" evidence="6">
    <location>
        <begin position="251"/>
        <end position="273"/>
    </location>
</feature>
<dbReference type="InterPro" id="IPR020583">
    <property type="entry name" value="Inositol_monoP_metal-BS"/>
</dbReference>
<feature type="region of interest" description="Disordered" evidence="6">
    <location>
        <begin position="1"/>
        <end position="21"/>
    </location>
</feature>
<keyword evidence="3" id="KW-0479">Metal-binding</keyword>
<dbReference type="Gene3D" id="3.40.190.80">
    <property type="match status" value="1"/>
</dbReference>
<evidence type="ECO:0000256" key="4">
    <source>
        <dbReference type="ARBA" id="ARBA00022801"/>
    </source>
</evidence>
<dbReference type="Pfam" id="PF00459">
    <property type="entry name" value="Inositol_P"/>
    <property type="match status" value="1"/>
</dbReference>
<dbReference type="InterPro" id="IPR020550">
    <property type="entry name" value="Inositol_monophosphatase_CS"/>
</dbReference>
<evidence type="ECO:0000256" key="3">
    <source>
        <dbReference type="ARBA" id="ARBA00022723"/>
    </source>
</evidence>
<dbReference type="RefSeq" id="WP_270679025.1">
    <property type="nucleotide sequence ID" value="NZ_JAQFWP010000034.1"/>
</dbReference>
<sequence>MSSSPSSACPPTAPAPAPHRRAAGLAAAAERCVRSAARALSDSGDGRLAVAAKGRFDPVTDADTAVERYLSEALRSAVPGSAVVGEEGGGLPGTAGVTWFVDPIDGTGNFLRGLPFACISVGAAVQGRLVAGCVYDVFRNECFTGGPGLPLRTGAEQGTAARPPATEGAPTPLVLTDIPLPGRAGARELAFFADLLDRAEVRRVYSTALSLAWVAAGRADAACNLGVHPWDVAGGAALVRSAGGVYTPVGTVSAPDSAQEGPQEPLPPELASGFTATAAGSRSRAFGRWLTERVSCLAEPEEAPEAPEHDPAAPAAVPQGPPGDSHVRAMPRGRGGV</sequence>
<dbReference type="PANTHER" id="PTHR20854">
    <property type="entry name" value="INOSITOL MONOPHOSPHATASE"/>
    <property type="match status" value="1"/>
</dbReference>
<dbReference type="Proteomes" id="UP001165685">
    <property type="component" value="Unassembled WGS sequence"/>
</dbReference>
<evidence type="ECO:0000256" key="5">
    <source>
        <dbReference type="ARBA" id="ARBA00022842"/>
    </source>
</evidence>
<feature type="compositionally biased region" description="Low complexity" evidence="6">
    <location>
        <begin position="1"/>
        <end position="10"/>
    </location>
</feature>
<dbReference type="PANTHER" id="PTHR20854:SF4">
    <property type="entry name" value="INOSITOL-1-MONOPHOSPHATASE-RELATED"/>
    <property type="match status" value="1"/>
</dbReference>
<proteinExistence type="predicted"/>
<dbReference type="Gene3D" id="3.30.540.10">
    <property type="entry name" value="Fructose-1,6-Bisphosphatase, subunit A, domain 1"/>
    <property type="match status" value="1"/>
</dbReference>